<comment type="caution">
    <text evidence="2">The sequence shown here is derived from an EMBL/GenBank/DDBJ whole genome shotgun (WGS) entry which is preliminary data.</text>
</comment>
<reference evidence="2 3" key="1">
    <citation type="journal article" date="2019" name="Int. J. Syst. Evol. Microbiol.">
        <title>The Global Catalogue of Microorganisms (GCM) 10K type strain sequencing project: providing services to taxonomists for standard genome sequencing and annotation.</title>
        <authorList>
            <consortium name="The Broad Institute Genomics Platform"/>
            <consortium name="The Broad Institute Genome Sequencing Center for Infectious Disease"/>
            <person name="Wu L."/>
            <person name="Ma J."/>
        </authorList>
    </citation>
    <scope>NUCLEOTIDE SEQUENCE [LARGE SCALE GENOMIC DNA]</scope>
    <source>
        <strain evidence="2 3">JCM 15910</strain>
    </source>
</reference>
<gene>
    <name evidence="2" type="ORF">GCM10009115_09670</name>
</gene>
<dbReference type="Proteomes" id="UP001500738">
    <property type="component" value="Unassembled WGS sequence"/>
</dbReference>
<evidence type="ECO:0000313" key="3">
    <source>
        <dbReference type="Proteomes" id="UP001500738"/>
    </source>
</evidence>
<accession>A0ABN1LZY0</accession>
<sequence length="141" mass="15433">MLLSPLLPACSPSPLAVKRLLKKPPPTLRLLKLLLKKALTLLLPAPTLPLLVLTLPLLAPTLLLLRLLTPLLLRPLTPRLLRLLTLLLLRLKKRSKSQPLGAMTETKRGGLPSGRPPFSLPVTRGWTSRARLSKAARPVGE</sequence>
<keyword evidence="3" id="KW-1185">Reference proteome</keyword>
<evidence type="ECO:0000313" key="2">
    <source>
        <dbReference type="EMBL" id="GAA0862548.1"/>
    </source>
</evidence>
<dbReference type="EMBL" id="BAAAFE010000003">
    <property type="protein sequence ID" value="GAA0862548.1"/>
    <property type="molecule type" value="Genomic_DNA"/>
</dbReference>
<organism evidence="2 3">
    <name type="scientific">Sphingopyxis soli</name>
    <dbReference type="NCBI Taxonomy" id="592051"/>
    <lineage>
        <taxon>Bacteria</taxon>
        <taxon>Pseudomonadati</taxon>
        <taxon>Pseudomonadota</taxon>
        <taxon>Alphaproteobacteria</taxon>
        <taxon>Sphingomonadales</taxon>
        <taxon>Sphingomonadaceae</taxon>
        <taxon>Sphingopyxis</taxon>
    </lineage>
</organism>
<proteinExistence type="predicted"/>
<feature type="region of interest" description="Disordered" evidence="1">
    <location>
        <begin position="98"/>
        <end position="141"/>
    </location>
</feature>
<evidence type="ECO:0000256" key="1">
    <source>
        <dbReference type="SAM" id="MobiDB-lite"/>
    </source>
</evidence>
<protein>
    <submittedName>
        <fullName evidence="2">Uncharacterized protein</fullName>
    </submittedName>
</protein>
<name>A0ABN1LZY0_9SPHN</name>